<dbReference type="Proteomes" id="UP000830768">
    <property type="component" value="Chromosome 6"/>
</dbReference>
<organism evidence="1 2">
    <name type="scientific">Fusarium solani subsp. cucurbitae</name>
    <name type="common">Neocosmosporum cucurbitae</name>
    <dbReference type="NCBI Taxonomy" id="2747967"/>
    <lineage>
        <taxon>Eukaryota</taxon>
        <taxon>Fungi</taxon>
        <taxon>Dikarya</taxon>
        <taxon>Ascomycota</taxon>
        <taxon>Pezizomycotina</taxon>
        <taxon>Sordariomycetes</taxon>
        <taxon>Hypocreomycetidae</taxon>
        <taxon>Hypocreales</taxon>
        <taxon>Nectriaceae</taxon>
        <taxon>Fusarium</taxon>
        <taxon>Fusarium solani species complex</taxon>
    </lineage>
</organism>
<proteinExistence type="predicted"/>
<protein>
    <submittedName>
        <fullName evidence="1">Uncharacterized protein</fullName>
    </submittedName>
</protein>
<dbReference type="EMBL" id="CP090035">
    <property type="protein sequence ID" value="UPK97497.1"/>
    <property type="molecule type" value="Genomic_DNA"/>
</dbReference>
<sequence length="171" mass="18404">MMLSSLILGLLPVVYGTIHNATYDEYPNCAVTCLSYNGTEYPNNFANNCDYASGGCCTSPYKAIIAATWECVWSHCGQKESLGAFEIFADFCQEMDHPLRKDDIPTGYESAVEETDDEEGKDEDKDDDDNFAGTGLSKAQIIGIAVGAGSCGIAVWGEIAIDVVMGRGDKV</sequence>
<keyword evidence="2" id="KW-1185">Reference proteome</keyword>
<evidence type="ECO:0000313" key="1">
    <source>
        <dbReference type="EMBL" id="UPK97497.1"/>
    </source>
</evidence>
<reference evidence="1" key="1">
    <citation type="submission" date="2021-11" db="EMBL/GenBank/DDBJ databases">
        <title>Fusarium solani-melongenae Genome sequencing and assembly.</title>
        <authorList>
            <person name="Xie S."/>
            <person name="Huang L."/>
            <person name="Zhang X."/>
        </authorList>
    </citation>
    <scope>NUCLEOTIDE SEQUENCE</scope>
    <source>
        <strain evidence="1">CRI 24-3</strain>
    </source>
</reference>
<gene>
    <name evidence="1" type="ORF">LCI18_008432</name>
</gene>
<name>A0ACD3Z8P2_FUSSC</name>
<accession>A0ACD3Z8P2</accession>
<evidence type="ECO:0000313" key="2">
    <source>
        <dbReference type="Proteomes" id="UP000830768"/>
    </source>
</evidence>